<evidence type="ECO:0000259" key="2">
    <source>
        <dbReference type="PROSITE" id="PS51272"/>
    </source>
</evidence>
<dbReference type="EMBL" id="JBHSED010000017">
    <property type="protein sequence ID" value="MFC4304039.1"/>
    <property type="molecule type" value="Genomic_DNA"/>
</dbReference>
<dbReference type="Proteomes" id="UP001595755">
    <property type="component" value="Unassembled WGS sequence"/>
</dbReference>
<feature type="chain" id="PRO_5045141475" evidence="1">
    <location>
        <begin position="28"/>
        <end position="1691"/>
    </location>
</feature>
<dbReference type="Pfam" id="PF13306">
    <property type="entry name" value="LRR_5"/>
    <property type="match status" value="1"/>
</dbReference>
<dbReference type="Pfam" id="PF00395">
    <property type="entry name" value="SLH"/>
    <property type="match status" value="3"/>
</dbReference>
<feature type="domain" description="SLH" evidence="2">
    <location>
        <begin position="1561"/>
        <end position="1624"/>
    </location>
</feature>
<evidence type="ECO:0000313" key="3">
    <source>
        <dbReference type="EMBL" id="MFC4304039.1"/>
    </source>
</evidence>
<dbReference type="Gene3D" id="3.80.10.10">
    <property type="entry name" value="Ribonuclease Inhibitor"/>
    <property type="match status" value="2"/>
</dbReference>
<dbReference type="InterPro" id="IPR032675">
    <property type="entry name" value="LRR_dom_sf"/>
</dbReference>
<dbReference type="PANTHER" id="PTHR45661">
    <property type="entry name" value="SURFACE ANTIGEN"/>
    <property type="match status" value="1"/>
</dbReference>
<reference evidence="4" key="1">
    <citation type="journal article" date="2019" name="Int. J. Syst. Evol. Microbiol.">
        <title>The Global Catalogue of Microorganisms (GCM) 10K type strain sequencing project: providing services to taxonomists for standard genome sequencing and annotation.</title>
        <authorList>
            <consortium name="The Broad Institute Genomics Platform"/>
            <consortium name="The Broad Institute Genome Sequencing Center for Infectious Disease"/>
            <person name="Wu L."/>
            <person name="Ma J."/>
        </authorList>
    </citation>
    <scope>NUCLEOTIDE SEQUENCE [LARGE SCALE GENOMIC DNA]</scope>
    <source>
        <strain evidence="4">CGMCC 4.1641</strain>
    </source>
</reference>
<evidence type="ECO:0000256" key="1">
    <source>
        <dbReference type="SAM" id="SignalP"/>
    </source>
</evidence>
<dbReference type="PANTHER" id="PTHR45661:SF3">
    <property type="entry name" value="IG-LIKE DOMAIN-CONTAINING PROTEIN"/>
    <property type="match status" value="1"/>
</dbReference>
<keyword evidence="1" id="KW-0732">Signal</keyword>
<dbReference type="RefSeq" id="WP_378126796.1">
    <property type="nucleotide sequence ID" value="NZ_JBHSED010000017.1"/>
</dbReference>
<dbReference type="InterPro" id="IPR026906">
    <property type="entry name" value="LRR_5"/>
</dbReference>
<dbReference type="Gene3D" id="1.20.1270.90">
    <property type="entry name" value="AF1782-like"/>
    <property type="match status" value="10"/>
</dbReference>
<accession>A0ABV8S8X0</accession>
<dbReference type="Pfam" id="PF07554">
    <property type="entry name" value="FIVAR"/>
    <property type="match status" value="8"/>
</dbReference>
<feature type="signal peptide" evidence="1">
    <location>
        <begin position="1"/>
        <end position="27"/>
    </location>
</feature>
<sequence length="1691" mass="174702">MKNSVLCLLIALFAFGTSFSQIRPVYAAENDFTFTVGSNGATVKDYVGTDLNVVIPATYEGTTVTEIGRSAFDTYGTGKPKITSVVIPNSVKVIQTYGFRYTSLTSIDLPDSLLTIGASAFENNPLTTVVFPDSVTTIGNYSFYMNSLTSIKLSENLKTINGGAFDTNHITKLVIPAGVTSVASSSFYNNNLTSVTVLGDATTFGTGVFASNPGNLKIFGIANSPAAAYAPSNGHTFVDGTELFKAVASAKSLLKSHLPGTGVGQVPANAYNDLSAAYDAAMLFIDGIGNSTVASDLAHAAAPLTSSIAAFNAQIVQAGNPAALGAAIAAAQQALTDHPQGVNVGQTSAGDRSALQNAIAAAQQIFNQANNYLQDELDVAVANLETALDTFEDAIISAGDPTALGAAITAAQQALTDHPQGVNVGQTSAGARTALQTASNTAQQILDNASSYTQGQLDTAVNQLNSAVQVFNAAILQPGIPTALGAAITAAQQALTDHPQGVNVGQTSAGTRTALQTASNTAQQILDNASNYTQDQLDTAVGQLNSAVQVFNAAVLQPGIPTALGAAITAAQQALTDHPQGVNVGQASVGTRTALQSASNAAQQILNNASNYTQDQLDAAVGQLNSAVQVFNAAVIQPGIPTALGTSITAAQQALTDHPEGVNVGQTSAGARTVLQTASNTAQQILDNASNYTQDQLDIAVGQLNSAVQVFNAAVLQPGIPTALGSAITAAQQALTDHPEGVNVGQTSAEARTALDTAIDTAQQILDNASNYTQDQLDTAVGQLNSAVQDFNAAVIQPGIPTALGAAIMAAQQALTDHPEGTDVGQTSAGTLTALETAMDAAQQILDNASNYTQDQLDTAVGQLNLAVQDFNAAVIQPGIPTALSAAIMAAQQALTDHPEGTDVGQTSAGTLTALETAMDAAQQILDNASNYTQDQLDTAVGQLNLAVQVFNAAVIQPGIPTALGTAITAAQQALTDHPEGTEVGQTSAEDRAALQTAIDAAQAIADDAENQSQTRLDEAAASLNEALAEFEAAWVGMVLTASANDLYGTSDTLRFTVFYGYEVTVTGTPVVPIRVGDDSVTQTVYAPYTGARGAALTKLTFEYEVPAGLADVDGIEVAAALELPNGANIVRASGGAAASLTYEAPDTSGIRIVAIPPDVTLTAAPNGSARKAISVTANVYGAAAGNALTELRWLPGSLSEADFAGGTKGTDILAAPQFTITANGDYTAYARDGAGNEAVKAITVTGISTPSSSDIGNQSITSETTVKINPDGGITALVDPSDIKQVTRSDGTVIERVILSERTRERVLELLKDAKEPFVSIEIGDREQAVQTRFPADWIADMAKAYPNAIIEVRLNDSSFQLRISAIDLTGLAERLDAEVSDLTVSIIQEQAGEDVRQEIDRIGVSQGFAVFADVIDYKVTAEANGQTLEVRDFGGSYLIRTIKLDGEKTNRNLVAVQYIPANRTVVFVPAQLGAGPDGTTEAILNVPHNSLYTVVDVQARMFADLKGYWAKADVEHLASKLLVNGVAAERFGPEGTITRAEFSALLVRGLGLSVKESEGGARFADVPASAWYASAVDTAVANGLMSGSGTGRFAPNDPITREQMAVVIGGALTFTGHGTGGDGQVDGRLAALTDRDSISSWAQAAVVRVSEAGIMKGMEDGRFAPTEYATRAQAAVILKRFLQYVHFID</sequence>
<gene>
    <name evidence="3" type="ORF">ACFO1S_11370</name>
</gene>
<dbReference type="InterPro" id="IPR001119">
    <property type="entry name" value="SLH_dom"/>
</dbReference>
<feature type="domain" description="SLH" evidence="2">
    <location>
        <begin position="1631"/>
        <end position="1691"/>
    </location>
</feature>
<feature type="domain" description="SLH" evidence="2">
    <location>
        <begin position="1499"/>
        <end position="1560"/>
    </location>
</feature>
<protein>
    <submittedName>
        <fullName evidence="3">S-layer homology domain-containing protein</fullName>
    </submittedName>
</protein>
<proteinExistence type="predicted"/>
<dbReference type="PROSITE" id="PS51272">
    <property type="entry name" value="SLH"/>
    <property type="match status" value="3"/>
</dbReference>
<keyword evidence="4" id="KW-1185">Reference proteome</keyword>
<dbReference type="SUPFAM" id="SSF52058">
    <property type="entry name" value="L domain-like"/>
    <property type="match status" value="1"/>
</dbReference>
<dbReference type="InterPro" id="IPR053139">
    <property type="entry name" value="Surface_bspA-like"/>
</dbReference>
<evidence type="ECO:0000313" key="4">
    <source>
        <dbReference type="Proteomes" id="UP001595755"/>
    </source>
</evidence>
<organism evidence="3 4">
    <name type="scientific">Cohnella boryungensis</name>
    <dbReference type="NCBI Taxonomy" id="768479"/>
    <lineage>
        <taxon>Bacteria</taxon>
        <taxon>Bacillati</taxon>
        <taxon>Bacillota</taxon>
        <taxon>Bacilli</taxon>
        <taxon>Bacillales</taxon>
        <taxon>Paenibacillaceae</taxon>
        <taxon>Cohnella</taxon>
    </lineage>
</organism>
<comment type="caution">
    <text evidence="3">The sequence shown here is derived from an EMBL/GenBank/DDBJ whole genome shotgun (WGS) entry which is preliminary data.</text>
</comment>
<name>A0ABV8S8X0_9BACL</name>